<protein>
    <recommendedName>
        <fullName evidence="2">histidine kinase</fullName>
        <ecNumber evidence="2">2.7.13.3</ecNumber>
    </recommendedName>
</protein>
<reference evidence="8 9" key="1">
    <citation type="submission" date="2019-05" db="EMBL/GenBank/DDBJ databases">
        <title>Genome of Alcanivorax gelatiniphagus, an oil degrading marine bacteria.</title>
        <authorList>
            <person name="Kwon K.K."/>
        </authorList>
    </citation>
    <scope>NUCLEOTIDE SEQUENCE [LARGE SCALE GENOMIC DNA]</scope>
    <source>
        <strain evidence="8 9">MEBiC 08158</strain>
    </source>
</reference>
<sequence>MTPDSKAALFRRLSLDGATLLVLVLVFTGWFASRELSAFNEPFYDLLMRVSERAPASDILIVTIDDRSLRELGRWPWSREVHGRLLERLGDARAVLLDILLVEPGAPQADSRLARAMADQGRVFVPVFRASMSAPGEAPEFVQPVPVIRQAAAGLGHINAAADTDGVIRRVALREWDGQRWWPQLAWRVYAALRGEVPTTMPGESMPAGGHWFADHVVRIPFRGPRGRYPEVPYVSVLNGEVPNGFLKNRIVLVGATAPGLGDRYAVPVSGRWGSMAGVEIQAHLLDGLLSGYVIEEMSVPWRVLLSLLPVLLLAGIVVLTRLERVHGPFLAMLVLIPTVSWAGLELGLWWPPMASLLGTVLLYVLWSWRSSAVTLNWFSRQIDRLDLEPNRLPVPRPRAPVRWGSRTHRQIALLEGGLNRLRASSRFVNDLLESLPVITLLVDDAGWVLIANGRARQWLQLREQPEKILLRAALRELCALDGCPSCLTEPNRGTDISRWDQETLVDRDGRHFRLDVVRYAAEAARVHGWLVSLVDMTGERRAAEQRAHMLRFLSHDMKAPQASVMALLDLQSSPAALPEEEFLGRLRRQMSLALQMTEDFMQLAKVEFGALRFQEVLPAHLALEALDRAWPLARSKSIRLQTGVIDDEKALMYGDPSYLVRALFNLLENAIKYSPRGSAVTVSVWYEAGRVFCRVSDQGVGIPSHWVPRVFEFYRRFDSANMAGGVGLGLAFVKTVVDKHHGVIECQSEEGRGTTFTMHFPAV</sequence>
<dbReference type="CDD" id="cd00075">
    <property type="entry name" value="HATPase"/>
    <property type="match status" value="1"/>
</dbReference>
<dbReference type="EC" id="2.7.13.3" evidence="2"/>
<name>A0ABY2XKD2_9GAMM</name>
<dbReference type="SMART" id="SM01080">
    <property type="entry name" value="CHASE2"/>
    <property type="match status" value="1"/>
</dbReference>
<dbReference type="PRINTS" id="PR00344">
    <property type="entry name" value="BCTRLSENSOR"/>
</dbReference>
<evidence type="ECO:0000313" key="8">
    <source>
        <dbReference type="EMBL" id="TMW12493.1"/>
    </source>
</evidence>
<feature type="transmembrane region" description="Helical" evidence="6">
    <location>
        <begin position="300"/>
        <end position="323"/>
    </location>
</feature>
<dbReference type="InterPro" id="IPR005467">
    <property type="entry name" value="His_kinase_dom"/>
</dbReference>
<keyword evidence="9" id="KW-1185">Reference proteome</keyword>
<keyword evidence="3" id="KW-0597">Phosphoprotein</keyword>
<dbReference type="Pfam" id="PF02518">
    <property type="entry name" value="HATPase_c"/>
    <property type="match status" value="1"/>
</dbReference>
<dbReference type="PROSITE" id="PS50109">
    <property type="entry name" value="HIS_KIN"/>
    <property type="match status" value="1"/>
</dbReference>
<dbReference type="InterPro" id="IPR017181">
    <property type="entry name" value="Sig_transdc_His_kin_CHASE2"/>
</dbReference>
<dbReference type="Pfam" id="PF05226">
    <property type="entry name" value="CHASE2"/>
    <property type="match status" value="1"/>
</dbReference>
<evidence type="ECO:0000256" key="5">
    <source>
        <dbReference type="ARBA" id="ARBA00022777"/>
    </source>
</evidence>
<dbReference type="SMART" id="SM00387">
    <property type="entry name" value="HATPase_c"/>
    <property type="match status" value="1"/>
</dbReference>
<evidence type="ECO:0000256" key="6">
    <source>
        <dbReference type="SAM" id="Phobius"/>
    </source>
</evidence>
<evidence type="ECO:0000256" key="1">
    <source>
        <dbReference type="ARBA" id="ARBA00000085"/>
    </source>
</evidence>
<dbReference type="Proteomes" id="UP000739180">
    <property type="component" value="Unassembled WGS sequence"/>
</dbReference>
<dbReference type="EMBL" id="VCQT01000033">
    <property type="protein sequence ID" value="TMW12493.1"/>
    <property type="molecule type" value="Genomic_DNA"/>
</dbReference>
<evidence type="ECO:0000256" key="3">
    <source>
        <dbReference type="ARBA" id="ARBA00022553"/>
    </source>
</evidence>
<dbReference type="InterPro" id="IPR036890">
    <property type="entry name" value="HATPase_C_sf"/>
</dbReference>
<keyword evidence="5" id="KW-0418">Kinase</keyword>
<evidence type="ECO:0000259" key="7">
    <source>
        <dbReference type="PROSITE" id="PS50109"/>
    </source>
</evidence>
<dbReference type="SUPFAM" id="SSF55874">
    <property type="entry name" value="ATPase domain of HSP90 chaperone/DNA topoisomerase II/histidine kinase"/>
    <property type="match status" value="1"/>
</dbReference>
<comment type="caution">
    <text evidence="8">The sequence shown here is derived from an EMBL/GenBank/DDBJ whole genome shotgun (WGS) entry which is preliminary data.</text>
</comment>
<feature type="transmembrane region" description="Helical" evidence="6">
    <location>
        <begin position="330"/>
        <end position="351"/>
    </location>
</feature>
<keyword evidence="6" id="KW-1133">Transmembrane helix</keyword>
<dbReference type="SUPFAM" id="SSF47384">
    <property type="entry name" value="Homodimeric domain of signal transducing histidine kinase"/>
    <property type="match status" value="1"/>
</dbReference>
<comment type="catalytic activity">
    <reaction evidence="1">
        <text>ATP + protein L-histidine = ADP + protein N-phospho-L-histidine.</text>
        <dbReference type="EC" id="2.7.13.3"/>
    </reaction>
</comment>
<proteinExistence type="predicted"/>
<evidence type="ECO:0000256" key="2">
    <source>
        <dbReference type="ARBA" id="ARBA00012438"/>
    </source>
</evidence>
<keyword evidence="6" id="KW-0472">Membrane</keyword>
<dbReference type="SMART" id="SM00388">
    <property type="entry name" value="HisKA"/>
    <property type="match status" value="1"/>
</dbReference>
<keyword evidence="6" id="KW-0812">Transmembrane</keyword>
<dbReference type="RefSeq" id="WP_138772568.1">
    <property type="nucleotide sequence ID" value="NZ_JBHSSX010000055.1"/>
</dbReference>
<dbReference type="InterPro" id="IPR003661">
    <property type="entry name" value="HisK_dim/P_dom"/>
</dbReference>
<feature type="domain" description="Histidine kinase" evidence="7">
    <location>
        <begin position="553"/>
        <end position="764"/>
    </location>
</feature>
<dbReference type="PIRSF" id="PIRSF037347">
    <property type="entry name" value="STHK_CHASE2_PAS_prd"/>
    <property type="match status" value="1"/>
</dbReference>
<gene>
    <name evidence="8" type="ORF">FGS76_10365</name>
</gene>
<evidence type="ECO:0000256" key="4">
    <source>
        <dbReference type="ARBA" id="ARBA00022679"/>
    </source>
</evidence>
<dbReference type="PANTHER" id="PTHR42878:SF13">
    <property type="entry name" value="HISTIDINE KINASE"/>
    <property type="match status" value="1"/>
</dbReference>
<organism evidence="8 9">
    <name type="scientific">Alloalcanivorax gelatiniphagus</name>
    <dbReference type="NCBI Taxonomy" id="1194167"/>
    <lineage>
        <taxon>Bacteria</taxon>
        <taxon>Pseudomonadati</taxon>
        <taxon>Pseudomonadota</taxon>
        <taxon>Gammaproteobacteria</taxon>
        <taxon>Oceanospirillales</taxon>
        <taxon>Alcanivoracaceae</taxon>
        <taxon>Alloalcanivorax</taxon>
    </lineage>
</organism>
<dbReference type="InterPro" id="IPR050351">
    <property type="entry name" value="BphY/WalK/GraS-like"/>
</dbReference>
<dbReference type="PANTHER" id="PTHR42878">
    <property type="entry name" value="TWO-COMPONENT HISTIDINE KINASE"/>
    <property type="match status" value="1"/>
</dbReference>
<accession>A0ABY2XKD2</accession>
<feature type="transmembrane region" description="Helical" evidence="6">
    <location>
        <begin position="12"/>
        <end position="32"/>
    </location>
</feature>
<dbReference type="Gene3D" id="3.30.450.20">
    <property type="entry name" value="PAS domain"/>
    <property type="match status" value="1"/>
</dbReference>
<dbReference type="InterPro" id="IPR007890">
    <property type="entry name" value="CHASE2"/>
</dbReference>
<dbReference type="InterPro" id="IPR036097">
    <property type="entry name" value="HisK_dim/P_sf"/>
</dbReference>
<dbReference type="Gene3D" id="3.30.565.10">
    <property type="entry name" value="Histidine kinase-like ATPase, C-terminal domain"/>
    <property type="match status" value="1"/>
</dbReference>
<evidence type="ECO:0000313" key="9">
    <source>
        <dbReference type="Proteomes" id="UP000739180"/>
    </source>
</evidence>
<keyword evidence="4" id="KW-0808">Transferase</keyword>
<dbReference type="InterPro" id="IPR003594">
    <property type="entry name" value="HATPase_dom"/>
</dbReference>
<dbReference type="InterPro" id="IPR004358">
    <property type="entry name" value="Sig_transdc_His_kin-like_C"/>
</dbReference>